<dbReference type="EMBL" id="BAAAZI010000006">
    <property type="protein sequence ID" value="GAA4139013.1"/>
    <property type="molecule type" value="Genomic_DNA"/>
</dbReference>
<sequence>MENIMLRVPKKDYMNLETEKKILRALANWENQLAYLNPACSIVSTAKDIGCNSKYLSFVVNKNKNLDFPNYINKLRLAYLDNYLKTTEEARNFKLTYLAAISGFSSYGKFAKSIKDHKGLNPTQYIVFFDSQIA</sequence>
<dbReference type="RefSeq" id="WP_344674199.1">
    <property type="nucleotide sequence ID" value="NZ_BAAAZI010000006.1"/>
</dbReference>
<keyword evidence="3" id="KW-1185">Reference proteome</keyword>
<dbReference type="SMART" id="SM00342">
    <property type="entry name" value="HTH_ARAC"/>
    <property type="match status" value="1"/>
</dbReference>
<evidence type="ECO:0000313" key="2">
    <source>
        <dbReference type="EMBL" id="GAA4139013.1"/>
    </source>
</evidence>
<dbReference type="Gene3D" id="1.10.10.60">
    <property type="entry name" value="Homeodomain-like"/>
    <property type="match status" value="1"/>
</dbReference>
<dbReference type="InterPro" id="IPR018060">
    <property type="entry name" value="HTH_AraC"/>
</dbReference>
<protein>
    <recommendedName>
        <fullName evidence="1">HTH araC/xylS-type domain-containing protein</fullName>
    </recommendedName>
</protein>
<reference evidence="3" key="1">
    <citation type="journal article" date="2019" name="Int. J. Syst. Evol. Microbiol.">
        <title>The Global Catalogue of Microorganisms (GCM) 10K type strain sequencing project: providing services to taxonomists for standard genome sequencing and annotation.</title>
        <authorList>
            <consortium name="The Broad Institute Genomics Platform"/>
            <consortium name="The Broad Institute Genome Sequencing Center for Infectious Disease"/>
            <person name="Wu L."/>
            <person name="Ma J."/>
        </authorList>
    </citation>
    <scope>NUCLEOTIDE SEQUENCE [LARGE SCALE GENOMIC DNA]</scope>
    <source>
        <strain evidence="3">JCM 16704</strain>
    </source>
</reference>
<gene>
    <name evidence="2" type="ORF">GCM10022216_16690</name>
</gene>
<dbReference type="PROSITE" id="PS01124">
    <property type="entry name" value="HTH_ARAC_FAMILY_2"/>
    <property type="match status" value="1"/>
</dbReference>
<comment type="caution">
    <text evidence="2">The sequence shown here is derived from an EMBL/GenBank/DDBJ whole genome shotgun (WGS) entry which is preliminary data.</text>
</comment>
<accession>A0ABP7YNX1</accession>
<name>A0ABP7YNX1_9SPHI</name>
<proteinExistence type="predicted"/>
<organism evidence="2 3">
    <name type="scientific">Sphingobacterium kyonggiense</name>
    <dbReference type="NCBI Taxonomy" id="714075"/>
    <lineage>
        <taxon>Bacteria</taxon>
        <taxon>Pseudomonadati</taxon>
        <taxon>Bacteroidota</taxon>
        <taxon>Sphingobacteriia</taxon>
        <taxon>Sphingobacteriales</taxon>
        <taxon>Sphingobacteriaceae</taxon>
        <taxon>Sphingobacterium</taxon>
    </lineage>
</organism>
<feature type="domain" description="HTH araC/xylS-type" evidence="1">
    <location>
        <begin position="23"/>
        <end position="128"/>
    </location>
</feature>
<dbReference type="Proteomes" id="UP001500101">
    <property type="component" value="Unassembled WGS sequence"/>
</dbReference>
<evidence type="ECO:0000259" key="1">
    <source>
        <dbReference type="PROSITE" id="PS01124"/>
    </source>
</evidence>
<evidence type="ECO:0000313" key="3">
    <source>
        <dbReference type="Proteomes" id="UP001500101"/>
    </source>
</evidence>